<dbReference type="AlphaFoldDB" id="A0AB39UT74"/>
<evidence type="ECO:0000259" key="4">
    <source>
        <dbReference type="Pfam" id="PF13205"/>
    </source>
</evidence>
<evidence type="ECO:0000313" key="5">
    <source>
        <dbReference type="EMBL" id="XDT71350.1"/>
    </source>
</evidence>
<dbReference type="EMBL" id="CP154858">
    <property type="protein sequence ID" value="XDT71350.1"/>
    <property type="molecule type" value="Genomic_DNA"/>
</dbReference>
<dbReference type="InterPro" id="IPR032812">
    <property type="entry name" value="SbsA_Ig"/>
</dbReference>
<feature type="signal peptide" evidence="3">
    <location>
        <begin position="1"/>
        <end position="20"/>
    </location>
</feature>
<gene>
    <name evidence="5" type="ORF">AAIA72_11105</name>
</gene>
<feature type="region of interest" description="Disordered" evidence="2">
    <location>
        <begin position="541"/>
        <end position="562"/>
    </location>
</feature>
<name>A0AB39UT74_9GAMM</name>
<dbReference type="Pfam" id="PF13205">
    <property type="entry name" value="Big_5"/>
    <property type="match status" value="1"/>
</dbReference>
<keyword evidence="1 3" id="KW-0732">Signal</keyword>
<accession>A0AB39UT74</accession>
<evidence type="ECO:0000256" key="1">
    <source>
        <dbReference type="ARBA" id="ARBA00022729"/>
    </source>
</evidence>
<dbReference type="PROSITE" id="PS51257">
    <property type="entry name" value="PROKAR_LIPOPROTEIN"/>
    <property type="match status" value="1"/>
</dbReference>
<dbReference type="RefSeq" id="WP_369600385.1">
    <property type="nucleotide sequence ID" value="NZ_CP154858.1"/>
</dbReference>
<proteinExistence type="predicted"/>
<protein>
    <submittedName>
        <fullName evidence="5">Ig-like domain-containing protein</fullName>
    </submittedName>
</protein>
<evidence type="ECO:0000256" key="2">
    <source>
        <dbReference type="SAM" id="MobiDB-lite"/>
    </source>
</evidence>
<feature type="domain" description="SbsA Ig-like" evidence="4">
    <location>
        <begin position="31"/>
        <end position="119"/>
    </location>
</feature>
<organism evidence="5">
    <name type="scientific">Thermohahella caldifontis</name>
    <dbReference type="NCBI Taxonomy" id="3142973"/>
    <lineage>
        <taxon>Bacteria</taxon>
        <taxon>Pseudomonadati</taxon>
        <taxon>Pseudomonadota</taxon>
        <taxon>Gammaproteobacteria</taxon>
        <taxon>Oceanospirillales</taxon>
        <taxon>Hahellaceae</taxon>
        <taxon>Thermohahella</taxon>
    </lineage>
</organism>
<reference evidence="5" key="1">
    <citation type="submission" date="2024-05" db="EMBL/GenBank/DDBJ databases">
        <title>Genome sequencing of novel strain.</title>
        <authorList>
            <person name="Ganbat D."/>
            <person name="Ganbat S."/>
            <person name="Lee S.-J."/>
        </authorList>
    </citation>
    <scope>NUCLEOTIDE SEQUENCE</scope>
    <source>
        <strain evidence="5">SMD15-11</strain>
    </source>
</reference>
<sequence>MMKFPRFLLWLCCMALVACSGGNTQTPHVRTTPASVIFSYPMDGQVNVSPSTELVIRFSAPVVDTPDELSGKILWTNNTSGEPVDYSVELVDEGRSLKLTPASALAEGMVYTVTFDAPLLAEGGRTIATPNAVGEAGIQFTIRPAQSGIASLDRTGNEFSVAWRVPEQGSAFDVMNFSTFRLAMTQPIHPDWKTLGGKILLETENGEPVPAKVLVKGRRITVDPCVTQDPADCGSKQDILQAGKIYTLKLENLPSLNDPDGTRFNGSFTFAPRNTGPTVVLQQQVVDSGGIIRSVLNGRPINAITMNSVLLGKAGPSQQSGSLFAELAYAPAFDSNEALPLRIPKGSVLYSSSLDVLVGGVVPALEASRPGEPYGSPQKTGNIQVVMLSDASGYLSPNPYTTDLNAPRLVTLYMDISMSTEEAQPNAALTQDLLGVELRGIALVQNGVLTIDAIGLVEPELLGKDMASATIAFHLEAAADSEAPLDAAALRVLDTTPPQLKSWTPGPADAIPATRQAMQRPGDPVILFFDEPLDPDSLASGIVLSEGVPPSPTSGSGRMGRL</sequence>
<dbReference type="KEGG" id="tcd:AAIA72_11105"/>
<feature type="chain" id="PRO_5044203071" evidence="3">
    <location>
        <begin position="21"/>
        <end position="562"/>
    </location>
</feature>
<evidence type="ECO:0000256" key="3">
    <source>
        <dbReference type="SAM" id="SignalP"/>
    </source>
</evidence>